<feature type="compositionally biased region" description="Polar residues" evidence="7">
    <location>
        <begin position="823"/>
        <end position="837"/>
    </location>
</feature>
<name>A0A8S9ZAR8_9TREM</name>
<dbReference type="GO" id="GO:0016020">
    <property type="term" value="C:membrane"/>
    <property type="evidence" value="ECO:0007669"/>
    <property type="project" value="UniProtKB-SubCell"/>
</dbReference>
<feature type="domain" description="Ig-like" evidence="9">
    <location>
        <begin position="288"/>
        <end position="400"/>
    </location>
</feature>
<evidence type="ECO:0000259" key="10">
    <source>
        <dbReference type="PROSITE" id="PS50853"/>
    </source>
</evidence>
<accession>A0A8S9ZAR8</accession>
<proteinExistence type="predicted"/>
<dbReference type="InterPro" id="IPR007110">
    <property type="entry name" value="Ig-like_dom"/>
</dbReference>
<feature type="compositionally biased region" description="Low complexity" evidence="7">
    <location>
        <begin position="1752"/>
        <end position="1766"/>
    </location>
</feature>
<dbReference type="SMART" id="SM00060">
    <property type="entry name" value="FN3"/>
    <property type="match status" value="1"/>
</dbReference>
<keyword evidence="3 8" id="KW-0472">Membrane</keyword>
<dbReference type="SUPFAM" id="SSF48726">
    <property type="entry name" value="Immunoglobulin"/>
    <property type="match status" value="6"/>
</dbReference>
<evidence type="ECO:0000259" key="9">
    <source>
        <dbReference type="PROSITE" id="PS50835"/>
    </source>
</evidence>
<protein>
    <recommendedName>
        <fullName evidence="13">Nephrin</fullName>
    </recommendedName>
</protein>
<dbReference type="PANTHER" id="PTHR11640:SF31">
    <property type="entry name" value="IRREGULAR CHIASM C-ROUGHEST PROTEIN-RELATED"/>
    <property type="match status" value="1"/>
</dbReference>
<feature type="domain" description="Ig-like" evidence="9">
    <location>
        <begin position="174"/>
        <end position="280"/>
    </location>
</feature>
<evidence type="ECO:0000256" key="5">
    <source>
        <dbReference type="ARBA" id="ARBA00023180"/>
    </source>
</evidence>
<dbReference type="InterPro" id="IPR036179">
    <property type="entry name" value="Ig-like_dom_sf"/>
</dbReference>
<dbReference type="InterPro" id="IPR003599">
    <property type="entry name" value="Ig_sub"/>
</dbReference>
<comment type="caution">
    <text evidence="11">The sequence shown here is derived from an EMBL/GenBank/DDBJ whole genome shotgun (WGS) entry which is preliminary data.</text>
</comment>
<evidence type="ECO:0000256" key="1">
    <source>
        <dbReference type="ARBA" id="ARBA00004479"/>
    </source>
</evidence>
<keyword evidence="12" id="KW-1185">Reference proteome</keyword>
<evidence type="ECO:0000256" key="3">
    <source>
        <dbReference type="ARBA" id="ARBA00023136"/>
    </source>
</evidence>
<keyword evidence="5" id="KW-0325">Glycoprotein</keyword>
<feature type="transmembrane region" description="Helical" evidence="8">
    <location>
        <begin position="1527"/>
        <end position="1551"/>
    </location>
</feature>
<dbReference type="CDD" id="cd00063">
    <property type="entry name" value="FN3"/>
    <property type="match status" value="1"/>
</dbReference>
<evidence type="ECO:0000256" key="8">
    <source>
        <dbReference type="SAM" id="Phobius"/>
    </source>
</evidence>
<evidence type="ECO:0000256" key="4">
    <source>
        <dbReference type="ARBA" id="ARBA00023157"/>
    </source>
</evidence>
<dbReference type="CDD" id="cd00096">
    <property type="entry name" value="Ig"/>
    <property type="match status" value="1"/>
</dbReference>
<feature type="domain" description="Ig-like" evidence="9">
    <location>
        <begin position="1105"/>
        <end position="1240"/>
    </location>
</feature>
<dbReference type="PROSITE" id="PS50853">
    <property type="entry name" value="FN3"/>
    <property type="match status" value="1"/>
</dbReference>
<reference evidence="11" key="1">
    <citation type="submission" date="2019-07" db="EMBL/GenBank/DDBJ databases">
        <title>Annotation for the trematode Paragonimus miyazaki's.</title>
        <authorList>
            <person name="Choi Y.-J."/>
        </authorList>
    </citation>
    <scope>NUCLEOTIDE SEQUENCE</scope>
    <source>
        <strain evidence="11">Japan</strain>
    </source>
</reference>
<dbReference type="SMART" id="SM00408">
    <property type="entry name" value="IGc2"/>
    <property type="match status" value="4"/>
</dbReference>
<feature type="domain" description="Ig-like" evidence="9">
    <location>
        <begin position="696"/>
        <end position="793"/>
    </location>
</feature>
<dbReference type="Gene3D" id="2.60.40.10">
    <property type="entry name" value="Immunoglobulins"/>
    <property type="match status" value="8"/>
</dbReference>
<organism evidence="11 12">
    <name type="scientific">Paragonimus skrjabini miyazakii</name>
    <dbReference type="NCBI Taxonomy" id="59628"/>
    <lineage>
        <taxon>Eukaryota</taxon>
        <taxon>Metazoa</taxon>
        <taxon>Spiralia</taxon>
        <taxon>Lophotrochozoa</taxon>
        <taxon>Platyhelminthes</taxon>
        <taxon>Trematoda</taxon>
        <taxon>Digenea</taxon>
        <taxon>Plagiorchiida</taxon>
        <taxon>Troglotremata</taxon>
        <taxon>Troglotrematidae</taxon>
        <taxon>Paragonimus</taxon>
    </lineage>
</organism>
<gene>
    <name evidence="11" type="ORF">EG68_00192</name>
</gene>
<keyword evidence="6" id="KW-0393">Immunoglobulin domain</keyword>
<dbReference type="InterPro" id="IPR003961">
    <property type="entry name" value="FN3_dom"/>
</dbReference>
<evidence type="ECO:0000256" key="7">
    <source>
        <dbReference type="SAM" id="MobiDB-lite"/>
    </source>
</evidence>
<feature type="domain" description="Ig-like" evidence="9">
    <location>
        <begin position="835"/>
        <end position="949"/>
    </location>
</feature>
<feature type="domain" description="Ig-like" evidence="9">
    <location>
        <begin position="1250"/>
        <end position="1358"/>
    </location>
</feature>
<feature type="domain" description="Fibronectin type-III" evidence="10">
    <location>
        <begin position="1377"/>
        <end position="1474"/>
    </location>
</feature>
<dbReference type="OrthoDB" id="8049355at2759"/>
<dbReference type="Proteomes" id="UP000822476">
    <property type="component" value="Unassembled WGS sequence"/>
</dbReference>
<dbReference type="InterPro" id="IPR013783">
    <property type="entry name" value="Ig-like_fold"/>
</dbReference>
<dbReference type="Pfam" id="PF00047">
    <property type="entry name" value="ig"/>
    <property type="match status" value="1"/>
</dbReference>
<keyword evidence="8" id="KW-1133">Transmembrane helix</keyword>
<keyword evidence="8" id="KW-0812">Transmembrane</keyword>
<feature type="region of interest" description="Disordered" evidence="7">
    <location>
        <begin position="1749"/>
        <end position="1774"/>
    </location>
</feature>
<feature type="region of interest" description="Disordered" evidence="7">
    <location>
        <begin position="810"/>
        <end position="847"/>
    </location>
</feature>
<dbReference type="PANTHER" id="PTHR11640">
    <property type="entry name" value="NEPHRIN"/>
    <property type="match status" value="1"/>
</dbReference>
<dbReference type="PROSITE" id="PS50835">
    <property type="entry name" value="IG_LIKE"/>
    <property type="match status" value="6"/>
</dbReference>
<evidence type="ECO:0000313" key="11">
    <source>
        <dbReference type="EMBL" id="KAF7262551.1"/>
    </source>
</evidence>
<dbReference type="InterPro" id="IPR003598">
    <property type="entry name" value="Ig_sub2"/>
</dbReference>
<dbReference type="Pfam" id="PF07679">
    <property type="entry name" value="I-set"/>
    <property type="match status" value="2"/>
</dbReference>
<evidence type="ECO:0000256" key="6">
    <source>
        <dbReference type="ARBA" id="ARBA00023319"/>
    </source>
</evidence>
<keyword evidence="2" id="KW-0677">Repeat</keyword>
<evidence type="ECO:0000313" key="12">
    <source>
        <dbReference type="Proteomes" id="UP000822476"/>
    </source>
</evidence>
<keyword evidence="4" id="KW-1015">Disulfide bond</keyword>
<evidence type="ECO:0008006" key="13">
    <source>
        <dbReference type="Google" id="ProtNLM"/>
    </source>
</evidence>
<evidence type="ECO:0000256" key="2">
    <source>
        <dbReference type="ARBA" id="ARBA00022737"/>
    </source>
</evidence>
<sequence>MCKQNYYFHVRWRGQVRNSLTDIVPLSLQWKLHFLQQHHSSEFFERIPTGLHWVYGISSDFLSVKLFFNTGKRQVEVEGMRVTVTNCLFIIWFATWQVSSSSLQKTLLNLPPVGLPPIQPWRVNGSYATLGLLTPLGKPFVPASVNHENTVNQTIIVTSQESSVSIDQSEVCTPEENLKQIQCLRELPAERYEVLEGEDVQLRCRVAHQRGKTQWRAGNFLLGYVRSIPGWPRYSIQGDARLGVHDLVIQNVTDSDAGTFECQVSPAEGQPPLRRQTTLSILVKPSQPVIVAPSGEPQPLANGQLIVPVHLSENTTTSQNLLRLICQSTGGIPSPSFEWFHNGVFVATTDSTNLNKPSGADSTIRQYSSHLELNRSALQTGDRLVCLVSNKATLRSRLLSQQKLRSEIFVIIHSAPGDPEIIDWVYRSQNQTNLFDIGTPMEATCRAIPAGNPPGELIWRWERSNAHSIQETNGLEFSSSVSNVIPMDWVVHQYADDRLLSKIRIPHLTESQHGMDLVCAVKHQVGPEKTSRVSVLVRHGPKTVTILGPEETTGLLHTSAQLHLAAFKLKSTARKIYNMSDSLRHVYPDRPQYLLCLTSPFFDRATVKWFGLLNITGQWQELTVLDTFTRQFEDDNINYVLGSIVQLVSTNTDHAPLQWISVKCVVEPRYQELSDENEPVRMHQIDLRNYEPPGKPSVSGYGQTALFPEGTNITLTCEAEAGTPPGELVWLSTPDHMEHVIQPSKHPMTQLEKTTNRIRSQVELTLDRELNGFSLRCAAVNDGYNVSDSRTSNPVLLNVAYTATDINMTASDESGRPLYPRATNPQLPKTSSDQPITLDTRHNPPAITADSGLRISVTCQVDMSNPKPRIHWRLHQCPTQLGNHWNGSKSQIPGESDGKKCEIIALKGVEDSSESKTVVRSHVVLTLNWSNHGDLIECFARPTAAYDVAAAEPVGDLSDTQGEPTQSVLTRRMLLNVRFKPVFLRPATHLKWPIEQLQTGSSAYGLPQFVAVEGGSVELDLEPLANPPIENLVWLRNDKLLNPRPVDGTKSDDSRQLSAHRTLVHSSTLCIQPVEIEDMGNYSLIASNNMGFTRFQFFLNVTYGPQLIGDSTINITASGQMAQLECRARANPTPTENAVRWRRLSHSFAGLESIGHFYHQSKPQDDKNKKFKMEESQADSITGIRCNKGKWHKGFKYFVKCWSPSPGILVSSLTIYDLGPSDVGRYQCYMDNAVGSPAVRLVDLIYPFSPRVIPIPRWSKAAPGYTTRLPKRQPNVQEDMNFNLSDLYKPQARLTCVVGAEPKPSIEWTREPANLTLVEGGQFRSELKSVRPGLYHAVLYLNQPRDSDLGRYFCKATNMVGQGIGHVDLIATTRPDQPSQPRLVNATSSSLAVSWTQEFSGGPPQKFQLRWAPNDHPEDYKQIEVGEDVDSETVTYNIVGLQKATTYRIVVNSANEMFGSTPFTQYLLASTKAYDPIPDKEAMRDEASAKAHSIKGRWEVLTGLVGSNTDAQNQASKGNVKEDRATVIIVTASIFGAVVLIANLLIILLLAHRKRKKMVHERKPSMFTGNELVQLCPNGNSFTELNTDSRPTYAAYMDGASLSDDAIIQGRGRDQLSAFCSGFNSITGNLYASEKHNSILVGSAHSFGGSPHPSLQAINPLGVPSPGGHMDYNPMLQMPTTNLTESDLTGLTYLNRDVSPVLADFSTGLPLFHTTDLMQNNQPINTSDRRTPISIRLNTSPGHYQAAQRIESPPSGAASSISAARSTGHPATHSLERNPYMATVRPSSNHNMSTSLVRQASFNQYTPNGTFGRQQAEYIQNIGAKPTLSTFTPNQTLLNGTRMRANPMTSSYYADWGMGQLNINHGEQMGQYDMTPVMGTCQIMRRGSYNKHNSKNEDTTGGMNSSQLLDTYLQRYNEQLQNVRAMGQLSPSRQAADFHLPNAQYRLDISHPSDGLIIPPPNAFGSNPSNQHPLQPYSPRIMGYPVTTGNQPRPLYHGSDAEIMERESEIRADPNVTSAALIKHPPLDQNLLFPVENSNNYYGCMV</sequence>
<dbReference type="InterPro" id="IPR036116">
    <property type="entry name" value="FN3_sf"/>
</dbReference>
<dbReference type="SMART" id="SM00409">
    <property type="entry name" value="IG"/>
    <property type="match status" value="6"/>
</dbReference>
<comment type="subcellular location">
    <subcellularLocation>
        <location evidence="1">Membrane</location>
        <topology evidence="1">Single-pass type I membrane protein</topology>
    </subcellularLocation>
</comment>
<dbReference type="InterPro" id="IPR051275">
    <property type="entry name" value="Cell_adhesion_signaling"/>
</dbReference>
<dbReference type="InterPro" id="IPR013098">
    <property type="entry name" value="Ig_I-set"/>
</dbReference>
<dbReference type="SUPFAM" id="SSF49265">
    <property type="entry name" value="Fibronectin type III"/>
    <property type="match status" value="1"/>
</dbReference>
<dbReference type="Pfam" id="PF00041">
    <property type="entry name" value="fn3"/>
    <property type="match status" value="1"/>
</dbReference>
<dbReference type="InterPro" id="IPR013151">
    <property type="entry name" value="Immunoglobulin_dom"/>
</dbReference>
<dbReference type="EMBL" id="JTDE01000036">
    <property type="protein sequence ID" value="KAF7262551.1"/>
    <property type="molecule type" value="Genomic_DNA"/>
</dbReference>